<dbReference type="PANTHER" id="PTHR43736:SF1">
    <property type="entry name" value="DIHYDRONEOPTERIN TRIPHOSPHATE DIPHOSPHATASE"/>
    <property type="match status" value="1"/>
</dbReference>
<evidence type="ECO:0000256" key="2">
    <source>
        <dbReference type="ARBA" id="ARBA00022801"/>
    </source>
</evidence>
<organism evidence="4 5">
    <name type="scientific">Corynebacterium heidelbergense</name>
    <dbReference type="NCBI Taxonomy" id="2055947"/>
    <lineage>
        <taxon>Bacteria</taxon>
        <taxon>Bacillati</taxon>
        <taxon>Actinomycetota</taxon>
        <taxon>Actinomycetes</taxon>
        <taxon>Mycobacteriales</taxon>
        <taxon>Corynebacteriaceae</taxon>
        <taxon>Corynebacterium</taxon>
    </lineage>
</organism>
<dbReference type="SUPFAM" id="SSF55811">
    <property type="entry name" value="Nudix"/>
    <property type="match status" value="1"/>
</dbReference>
<reference evidence="4 5" key="1">
    <citation type="journal article" date="2018" name="Syst. Appl. Microbiol.">
        <title>Corynebacterium heidelbergense sp. nov., isolated from the preen glands of Egyptian geese (Alopochen aegyptiacus).</title>
        <authorList>
            <person name="Braun M.S."/>
            <person name="Wang E."/>
            <person name="Zimmermann S."/>
            <person name="Wink M."/>
        </authorList>
    </citation>
    <scope>NUCLEOTIDE SEQUENCE [LARGE SCALE GENOMIC DNA]</scope>
    <source>
        <strain evidence="4 5">647</strain>
    </source>
</reference>
<dbReference type="RefSeq" id="WP_113630726.1">
    <property type="nucleotide sequence ID" value="NZ_QHCV01000041.1"/>
</dbReference>
<dbReference type="PROSITE" id="PS00893">
    <property type="entry name" value="NUDIX_BOX"/>
    <property type="match status" value="1"/>
</dbReference>
<feature type="domain" description="Nudix hydrolase" evidence="3">
    <location>
        <begin position="19"/>
        <end position="164"/>
    </location>
</feature>
<dbReference type="InterPro" id="IPR020084">
    <property type="entry name" value="NUDIX_hydrolase_CS"/>
</dbReference>
<gene>
    <name evidence="4" type="ORF">DLJ54_05145</name>
</gene>
<dbReference type="PROSITE" id="PS51462">
    <property type="entry name" value="NUDIX"/>
    <property type="match status" value="1"/>
</dbReference>
<evidence type="ECO:0000313" key="5">
    <source>
        <dbReference type="Proteomes" id="UP000251577"/>
    </source>
</evidence>
<proteinExistence type="inferred from homology"/>
<sequence>MAIPDFIVQLRYKIGHDPLFLPGVTAVVLKDVAEDAPLWAVPEVLLVRRADDGQWTPVTGIVDPGEEPHVAAVREVREETGLEVEVEALLGVGAVGPVTYPNGDVVQYMDTAMRCRIAGGSAGAQEVQPIIGDDESTAVGFYPISNMPRVSPRFRLVIADAVAQLKHPQGYVPRMGYRKRER</sequence>
<protein>
    <submittedName>
        <fullName evidence="4">DNA mismatch repair protein MutT</fullName>
    </submittedName>
</protein>
<comment type="similarity">
    <text evidence="1">Belongs to the Nudix hydrolase family.</text>
</comment>
<dbReference type="AlphaFoldDB" id="A0A364V5X2"/>
<dbReference type="PANTHER" id="PTHR43736">
    <property type="entry name" value="ADP-RIBOSE PYROPHOSPHATASE"/>
    <property type="match status" value="1"/>
</dbReference>
<keyword evidence="5" id="KW-1185">Reference proteome</keyword>
<dbReference type="EMBL" id="QHCV01000041">
    <property type="protein sequence ID" value="RAV32053.1"/>
    <property type="molecule type" value="Genomic_DNA"/>
</dbReference>
<dbReference type="GO" id="GO:0016787">
    <property type="term" value="F:hydrolase activity"/>
    <property type="evidence" value="ECO:0007669"/>
    <property type="project" value="UniProtKB-KW"/>
</dbReference>
<dbReference type="InterPro" id="IPR000086">
    <property type="entry name" value="NUDIX_hydrolase_dom"/>
</dbReference>
<dbReference type="CDD" id="cd18879">
    <property type="entry name" value="NUDIX_Hydrolase"/>
    <property type="match status" value="1"/>
</dbReference>
<dbReference type="Proteomes" id="UP000251577">
    <property type="component" value="Unassembled WGS sequence"/>
</dbReference>
<keyword evidence="2" id="KW-0378">Hydrolase</keyword>
<accession>A0A364V5X2</accession>
<dbReference type="Gene3D" id="3.90.79.10">
    <property type="entry name" value="Nucleoside Triphosphate Pyrophosphohydrolase"/>
    <property type="match status" value="1"/>
</dbReference>
<comment type="caution">
    <text evidence="4">The sequence shown here is derived from an EMBL/GenBank/DDBJ whole genome shotgun (WGS) entry which is preliminary data.</text>
</comment>
<name>A0A364V5X2_9CORY</name>
<evidence type="ECO:0000259" key="3">
    <source>
        <dbReference type="PROSITE" id="PS51462"/>
    </source>
</evidence>
<evidence type="ECO:0000256" key="1">
    <source>
        <dbReference type="ARBA" id="ARBA00005582"/>
    </source>
</evidence>
<dbReference type="InterPro" id="IPR015797">
    <property type="entry name" value="NUDIX_hydrolase-like_dom_sf"/>
</dbReference>
<evidence type="ECO:0000313" key="4">
    <source>
        <dbReference type="EMBL" id="RAV32053.1"/>
    </source>
</evidence>
<dbReference type="Pfam" id="PF00293">
    <property type="entry name" value="NUDIX"/>
    <property type="match status" value="1"/>
</dbReference>